<feature type="region of interest" description="Disordered" evidence="1">
    <location>
        <begin position="880"/>
        <end position="908"/>
    </location>
</feature>
<evidence type="ECO:0000259" key="2">
    <source>
        <dbReference type="Pfam" id="PF03200"/>
    </source>
</evidence>
<evidence type="ECO:0000313" key="4">
    <source>
        <dbReference type="EMBL" id="OJF92969.1"/>
    </source>
</evidence>
<dbReference type="InterPro" id="IPR012341">
    <property type="entry name" value="6hp_glycosidase-like_sf"/>
</dbReference>
<dbReference type="PANTHER" id="PTHR10412:SF10">
    <property type="entry name" value="GLYCOSYL HYDROLASE FAMILY 63 C-TERMINAL DOMAIN-CONTAINING PROTEIN"/>
    <property type="match status" value="1"/>
</dbReference>
<dbReference type="SUPFAM" id="SSF48208">
    <property type="entry name" value="Six-hairpin glycosidases"/>
    <property type="match status" value="1"/>
</dbReference>
<protein>
    <submittedName>
        <fullName evidence="4">Glucosidase</fullName>
    </submittedName>
</protein>
<feature type="domain" description="Glycosyl hydrolase family 63 C-terminal" evidence="2">
    <location>
        <begin position="696"/>
        <end position="785"/>
    </location>
</feature>
<accession>A0A657LQ32</accession>
<dbReference type="PANTHER" id="PTHR10412">
    <property type="entry name" value="MANNOSYL-OLIGOSACCHARIDE GLUCOSIDASE"/>
    <property type="match status" value="1"/>
</dbReference>
<keyword evidence="5" id="KW-1185">Reference proteome</keyword>
<dbReference type="GO" id="GO:0004573">
    <property type="term" value="F:Glc3Man9GlcNAc2 oligosaccharide glucosidase activity"/>
    <property type="evidence" value="ECO:0007669"/>
    <property type="project" value="InterPro"/>
</dbReference>
<feature type="domain" description="Mannosylglycerate hydrolase MGH1-like glycoside hydrolase" evidence="3">
    <location>
        <begin position="417"/>
        <end position="644"/>
    </location>
</feature>
<dbReference type="GO" id="GO:0009311">
    <property type="term" value="P:oligosaccharide metabolic process"/>
    <property type="evidence" value="ECO:0007669"/>
    <property type="project" value="InterPro"/>
</dbReference>
<evidence type="ECO:0000256" key="1">
    <source>
        <dbReference type="SAM" id="MobiDB-lite"/>
    </source>
</evidence>
<dbReference type="AlphaFoldDB" id="A0A657LQ32"/>
<proteinExistence type="predicted"/>
<name>A0A657LQ32_9HYPH</name>
<sequence length="908" mass="102830">MTAEDLRLQQADTGEADWRLFGPYLSERQWGTVREDYSQGGTAWDHLPHDHARSRAYRWGEDGIAGISDSDQNVCFSVSMWNGQDPILKERLFGLTNDQGNHGEDVKEYYFYQDSTPTHSYMKMLYKYPQSAFPYGKLLEENAHRKATDPASLEYELMDTGVFDEDRYFDVTVEYAKRGVDDILVRITVHNHGPDDCPVWLMPTVWFRNTWSWKQTVIRPKLKADGAEAVYLEHPDMPDMRLSCPGADSLLFCENETNTNRLYGQDGPLYPKDGINNHVIRGDASVNPDRTGTKASAMYHRVVPAGKSVTITLRLAQAKDGAGLGQAPEKLFADRISEADAFYQDRIPAEASEDQRRIARQAHAGMLWSKQFFHYVVSDWLDGDHMPPPPGRDQGRNKEWRHFYAADIISMPDKWEYPWFASWDLSFHTVVLARTDLSFAKEQVLLLSREWYMRPDGQVPAYEWAFDDVNPPVQVWAGLKIVEYERRKTGKVDRDFLRRLLDHGLLYFTWWVNRKDAEGNNLYQGGFLGLDNISVFDRSSGYLPGGGRLYQSDGTTWVAFFALQMMQAAKILAESEPVNHEMAAKFFQHFALIADALDHIGVASAKSANLWDEEDGLYYDVLRVGETFIPLKARSLVSLIPMIAVSSLNLVELESEENASFARRIEWFKEQQSDLFARMTEGDGAEQANLLLSFLSRAELAKMLKPMLDPDEMLSDFGVRSMSKRHLNDPFRVEVDGHVFEASYQPAESHSGMFGGNSNWRGPIWMPINYLLIDALRSYHAHYGETFKVECPTGSGQMMTLSGVADELSRRLVSIFERDKQGRRPVFGGTEKMQSDPAWKDNVLFYEYFHGDIGAGIGASHQTGWTGLVGVLIEELAVGGSGAGESAREEPAAQKVNSPRASRAKASL</sequence>
<dbReference type="Pfam" id="PF03200">
    <property type="entry name" value="Glyco_hydro_63"/>
    <property type="match status" value="1"/>
</dbReference>
<dbReference type="InterPro" id="IPR054491">
    <property type="entry name" value="MGH1-like_GH"/>
</dbReference>
<dbReference type="InterPro" id="IPR008928">
    <property type="entry name" value="6-hairpin_glycosidase_sf"/>
</dbReference>
<evidence type="ECO:0000313" key="5">
    <source>
        <dbReference type="Proteomes" id="UP000182661"/>
    </source>
</evidence>
<reference evidence="4 5" key="1">
    <citation type="submission" date="2016-02" db="EMBL/GenBank/DDBJ databases">
        <title>Genome sequencing of a beta-galactosidase producing bacteria Rhizobium sp. 59.</title>
        <authorList>
            <person name="Wang D."/>
            <person name="Kot W."/>
            <person name="Qin Y."/>
            <person name="Hansen L."/>
            <person name="Naqvi K."/>
            <person name="Rensing C."/>
        </authorList>
    </citation>
    <scope>NUCLEOTIDE SEQUENCE [LARGE SCALE GENOMIC DNA]</scope>
    <source>
        <strain evidence="4 5">59</strain>
    </source>
</reference>
<dbReference type="Pfam" id="PF22422">
    <property type="entry name" value="MGH1-like_GH"/>
    <property type="match status" value="1"/>
</dbReference>
<dbReference type="Proteomes" id="UP000182661">
    <property type="component" value="Unassembled WGS sequence"/>
</dbReference>
<gene>
    <name evidence="4" type="ORF">AX760_21790</name>
</gene>
<dbReference type="Gene3D" id="1.50.10.10">
    <property type="match status" value="1"/>
</dbReference>
<dbReference type="EMBL" id="LSRP01000109">
    <property type="protein sequence ID" value="OJF92969.1"/>
    <property type="molecule type" value="Genomic_DNA"/>
</dbReference>
<evidence type="ECO:0000259" key="3">
    <source>
        <dbReference type="Pfam" id="PF22422"/>
    </source>
</evidence>
<dbReference type="InterPro" id="IPR004888">
    <property type="entry name" value="Glycoside_hydrolase_63"/>
</dbReference>
<dbReference type="InterPro" id="IPR031335">
    <property type="entry name" value="Glyco_hydro_63_C"/>
</dbReference>
<organism evidence="4 5">
    <name type="scientific">Pararhizobium antarcticum</name>
    <dbReference type="NCBI Taxonomy" id="1798805"/>
    <lineage>
        <taxon>Bacteria</taxon>
        <taxon>Pseudomonadati</taxon>
        <taxon>Pseudomonadota</taxon>
        <taxon>Alphaproteobacteria</taxon>
        <taxon>Hyphomicrobiales</taxon>
        <taxon>Rhizobiaceae</taxon>
        <taxon>Rhizobium/Agrobacterium group</taxon>
        <taxon>Pararhizobium</taxon>
    </lineage>
</organism>
<comment type="caution">
    <text evidence="4">The sequence shown here is derived from an EMBL/GenBank/DDBJ whole genome shotgun (WGS) entry which is preliminary data.</text>
</comment>